<organism evidence="2 3">
    <name type="scientific">Streptomyces pseudovenezuelae</name>
    <dbReference type="NCBI Taxonomy" id="67350"/>
    <lineage>
        <taxon>Bacteria</taxon>
        <taxon>Bacillati</taxon>
        <taxon>Actinomycetota</taxon>
        <taxon>Actinomycetes</taxon>
        <taxon>Kitasatosporales</taxon>
        <taxon>Streptomycetaceae</taxon>
        <taxon>Streptomyces</taxon>
        <taxon>Streptomyces aurantiacus group</taxon>
    </lineage>
</organism>
<feature type="transmembrane region" description="Helical" evidence="1">
    <location>
        <begin position="29"/>
        <end position="57"/>
    </location>
</feature>
<feature type="transmembrane region" description="Helical" evidence="1">
    <location>
        <begin position="77"/>
        <end position="98"/>
    </location>
</feature>
<keyword evidence="3" id="KW-1185">Reference proteome</keyword>
<sequence length="194" mass="20781">MRVRVSAMSGAGRRPLTGGMTQNRTASGLVLGAATVAMGLIAGLFYTFACAIMPALARSDDRVFVEVMRDINDVIQNPVFFLSFMGALLLAAVSAWQLRGQPYRWWVWAGLAAYALVFLITVVVNIPLNNDLADMTDPAAAREHFEDPWVAWNIVRAVGSTVAMGLLARGLVLYGRGGQTSAYLASAAGSNANR</sequence>
<keyword evidence="1" id="KW-0812">Transmembrane</keyword>
<keyword evidence="1" id="KW-0472">Membrane</keyword>
<feature type="transmembrane region" description="Helical" evidence="1">
    <location>
        <begin position="105"/>
        <end position="129"/>
    </location>
</feature>
<evidence type="ECO:0000313" key="3">
    <source>
        <dbReference type="Proteomes" id="UP001160499"/>
    </source>
</evidence>
<name>A0ABT6LY54_9ACTN</name>
<proteinExistence type="predicted"/>
<gene>
    <name evidence="2" type="ORF">M2283_008568</name>
</gene>
<evidence type="ECO:0000256" key="1">
    <source>
        <dbReference type="SAM" id="Phobius"/>
    </source>
</evidence>
<evidence type="ECO:0000313" key="2">
    <source>
        <dbReference type="EMBL" id="MDH6221226.1"/>
    </source>
</evidence>
<dbReference type="InterPro" id="IPR013901">
    <property type="entry name" value="Anthrone_oxy"/>
</dbReference>
<protein>
    <submittedName>
        <fullName evidence="2">Membrane protein</fullName>
    </submittedName>
</protein>
<reference evidence="2 3" key="1">
    <citation type="submission" date="2023-04" db="EMBL/GenBank/DDBJ databases">
        <title>Forest soil microbial communities from Buena Vista Peninsula, Colon Province, Panama.</title>
        <authorList>
            <person name="Bouskill N."/>
        </authorList>
    </citation>
    <scope>NUCLEOTIDE SEQUENCE [LARGE SCALE GENOMIC DNA]</scope>
    <source>
        <strain evidence="2 3">GGS1</strain>
    </source>
</reference>
<keyword evidence="1" id="KW-1133">Transmembrane helix</keyword>
<feature type="transmembrane region" description="Helical" evidence="1">
    <location>
        <begin position="149"/>
        <end position="168"/>
    </location>
</feature>
<dbReference type="EMBL" id="JARXVH010000021">
    <property type="protein sequence ID" value="MDH6221226.1"/>
    <property type="molecule type" value="Genomic_DNA"/>
</dbReference>
<comment type="caution">
    <text evidence="2">The sequence shown here is derived from an EMBL/GenBank/DDBJ whole genome shotgun (WGS) entry which is preliminary data.</text>
</comment>
<accession>A0ABT6LY54</accession>
<dbReference type="Proteomes" id="UP001160499">
    <property type="component" value="Unassembled WGS sequence"/>
</dbReference>
<dbReference type="Pfam" id="PF08592">
    <property type="entry name" value="Anthrone_oxy"/>
    <property type="match status" value="1"/>
</dbReference>